<evidence type="ECO:0000313" key="7">
    <source>
        <dbReference type="Proteomes" id="UP000058305"/>
    </source>
</evidence>
<keyword evidence="3 4" id="KW-0732">Signal</keyword>
<evidence type="ECO:0000313" key="6">
    <source>
        <dbReference type="EMBL" id="AMB60031.1"/>
    </source>
</evidence>
<keyword evidence="7" id="KW-1185">Reference proteome</keyword>
<comment type="similarity">
    <text evidence="1">Belongs to the bacterial solute-binding protein 5 family.</text>
</comment>
<dbReference type="GO" id="GO:0043190">
    <property type="term" value="C:ATP-binding cassette (ABC) transporter complex"/>
    <property type="evidence" value="ECO:0007669"/>
    <property type="project" value="InterPro"/>
</dbReference>
<keyword evidence="2" id="KW-0813">Transport</keyword>
<dbReference type="Gene3D" id="3.10.105.10">
    <property type="entry name" value="Dipeptide-binding Protein, Domain 3"/>
    <property type="match status" value="1"/>
</dbReference>
<feature type="chain" id="PRO_5039024749" description="Solute-binding protein family 5 domain-containing protein" evidence="4">
    <location>
        <begin position="23"/>
        <end position="507"/>
    </location>
</feature>
<dbReference type="InterPro" id="IPR039424">
    <property type="entry name" value="SBP_5"/>
</dbReference>
<dbReference type="InterPro" id="IPR000914">
    <property type="entry name" value="SBP_5_dom"/>
</dbReference>
<evidence type="ECO:0000256" key="3">
    <source>
        <dbReference type="ARBA" id="ARBA00022729"/>
    </source>
</evidence>
<dbReference type="Gene3D" id="3.40.190.10">
    <property type="entry name" value="Periplasmic binding protein-like II"/>
    <property type="match status" value="1"/>
</dbReference>
<dbReference type="PIRSF" id="PIRSF002741">
    <property type="entry name" value="MppA"/>
    <property type="match status" value="1"/>
</dbReference>
<accession>A0A0Y0NFG6</accession>
<protein>
    <recommendedName>
        <fullName evidence="5">Solute-binding protein family 5 domain-containing protein</fullName>
    </recommendedName>
</protein>
<dbReference type="Pfam" id="PF00496">
    <property type="entry name" value="SBP_bac_5"/>
    <property type="match status" value="1"/>
</dbReference>
<dbReference type="PANTHER" id="PTHR30290">
    <property type="entry name" value="PERIPLASMIC BINDING COMPONENT OF ABC TRANSPORTER"/>
    <property type="match status" value="1"/>
</dbReference>
<dbReference type="GO" id="GO:0015833">
    <property type="term" value="P:peptide transport"/>
    <property type="evidence" value="ECO:0007669"/>
    <property type="project" value="TreeGrafter"/>
</dbReference>
<evidence type="ECO:0000256" key="1">
    <source>
        <dbReference type="ARBA" id="ARBA00005695"/>
    </source>
</evidence>
<reference evidence="6 7" key="1">
    <citation type="journal article" date="2016" name="J. Biotechnol.">
        <title>First complete genome sequence of a species in the genus Microterricola, an extremophilic cold active enzyme producing bacterial strain ERGS5:02 isolated from Sikkim Himalaya.</title>
        <authorList>
            <person name="Himanshu"/>
            <person name="Swarnkar M.K."/>
            <person name="Singh D."/>
            <person name="Kumar R."/>
        </authorList>
    </citation>
    <scope>NUCLEOTIDE SEQUENCE [LARGE SCALE GENOMIC DNA]</scope>
    <source>
        <strain evidence="6 7">ERGS5:02</strain>
    </source>
</reference>
<dbReference type="GO" id="GO:0042597">
    <property type="term" value="C:periplasmic space"/>
    <property type="evidence" value="ECO:0007669"/>
    <property type="project" value="UniProtKB-ARBA"/>
</dbReference>
<sequence length="507" mass="53999">MAAVALLTAAAITLTACSGSGAQPASSNGSAVTGGTLTIGALVDVKSFDPAQAHIGHYVQYYQPVYDSLLRREADGTLVPMLATAWEYNSDNTELTLTLRDDVTFTDGTKLDAEAVKINLDRFRTGNGPDASTLAQVSDVTVADATTVVITLKAQDPALLDYLGNADGFIASPAAVEGGKLATDPVGSGPYTLDKSKTVAASSYTFVKNPDYWDPSLQVYDTIVVKPILDTTAMSNALLSGQLNAALLTAKTQPQAKGAGLTEYNYPTDWQGLLFFDRDGTMVPELADVRVRQAINYAIDKETLLAQVGKGLGTATSQPFGKGTDAFDESLESAYPYDVDKAKELLSEAGVGEFSITMPTVSGFLDPALTAGIGQNLADVGITVNWENVAGSDFISSLVQGKYAASWFSLFQGSPWVAVNQIIAPEATYNPFHTTDAKVETLITAIQTGSAEEQKTAAQEINKYIVEQAWFAPFYRPDQIFFTDKNTTTEPQLQQAVPSIYSYAPAQ</sequence>
<dbReference type="SUPFAM" id="SSF53850">
    <property type="entry name" value="Periplasmic binding protein-like II"/>
    <property type="match status" value="1"/>
</dbReference>
<proteinExistence type="inferred from homology"/>
<evidence type="ECO:0000256" key="2">
    <source>
        <dbReference type="ARBA" id="ARBA00022448"/>
    </source>
</evidence>
<evidence type="ECO:0000256" key="4">
    <source>
        <dbReference type="SAM" id="SignalP"/>
    </source>
</evidence>
<dbReference type="Proteomes" id="UP000058305">
    <property type="component" value="Chromosome"/>
</dbReference>
<feature type="signal peptide" evidence="4">
    <location>
        <begin position="1"/>
        <end position="22"/>
    </location>
</feature>
<dbReference type="InterPro" id="IPR030678">
    <property type="entry name" value="Peptide/Ni-bd"/>
</dbReference>
<reference evidence="7" key="2">
    <citation type="submission" date="2016-01" db="EMBL/GenBank/DDBJ databases">
        <title>First complete genome sequence of a species in the genus Microterricola, an extremophilic cold active enzyme producing strain ERGS5:02 isolated from Sikkim Himalaya.</title>
        <authorList>
            <person name="Kumar R."/>
            <person name="Singh D."/>
            <person name="Swarnkar M.K."/>
        </authorList>
    </citation>
    <scope>NUCLEOTIDE SEQUENCE [LARGE SCALE GENOMIC DNA]</scope>
    <source>
        <strain evidence="7">ERGS5:02</strain>
    </source>
</reference>
<dbReference type="KEGG" id="mvd:AWU67_15505"/>
<evidence type="ECO:0000259" key="5">
    <source>
        <dbReference type="Pfam" id="PF00496"/>
    </source>
</evidence>
<organism evidence="6 7">
    <name type="scientific">Microterricola viridarii</name>
    <dbReference type="NCBI Taxonomy" id="412690"/>
    <lineage>
        <taxon>Bacteria</taxon>
        <taxon>Bacillati</taxon>
        <taxon>Actinomycetota</taxon>
        <taxon>Actinomycetes</taxon>
        <taxon>Micrococcales</taxon>
        <taxon>Microbacteriaceae</taxon>
        <taxon>Microterricola</taxon>
    </lineage>
</organism>
<dbReference type="AlphaFoldDB" id="A0A0Y0NFG6"/>
<feature type="domain" description="Solute-binding protein family 5" evidence="5">
    <location>
        <begin position="77"/>
        <end position="415"/>
    </location>
</feature>
<gene>
    <name evidence="6" type="ORF">AWU67_15505</name>
</gene>
<dbReference type="EMBL" id="CP014145">
    <property type="protein sequence ID" value="AMB60031.1"/>
    <property type="molecule type" value="Genomic_DNA"/>
</dbReference>
<name>A0A0Y0NFG6_9MICO</name>
<dbReference type="GO" id="GO:1904680">
    <property type="term" value="F:peptide transmembrane transporter activity"/>
    <property type="evidence" value="ECO:0007669"/>
    <property type="project" value="TreeGrafter"/>
</dbReference>
<dbReference type="PANTHER" id="PTHR30290:SF9">
    <property type="entry name" value="OLIGOPEPTIDE-BINDING PROTEIN APPA"/>
    <property type="match status" value="1"/>
</dbReference>